<dbReference type="NCBIfam" id="TIGR02937">
    <property type="entry name" value="sigma70-ECF"/>
    <property type="match status" value="1"/>
</dbReference>
<accession>A0A8J3I0Q0</accession>
<feature type="domain" description="RNA polymerase sigma factor 70 region 4 type 2" evidence="7">
    <location>
        <begin position="139"/>
        <end position="191"/>
    </location>
</feature>
<proteinExistence type="inferred from homology"/>
<dbReference type="InterPro" id="IPR013324">
    <property type="entry name" value="RNA_pol_sigma_r3/r4-like"/>
</dbReference>
<protein>
    <submittedName>
        <fullName evidence="8">RNA polymerase sigma factor</fullName>
    </submittedName>
</protein>
<evidence type="ECO:0000256" key="3">
    <source>
        <dbReference type="ARBA" id="ARBA00023082"/>
    </source>
</evidence>
<dbReference type="CDD" id="cd06171">
    <property type="entry name" value="Sigma70_r4"/>
    <property type="match status" value="1"/>
</dbReference>
<sequence length="202" mass="22892">MIIIGCLRAIPIQVRVKPSPPENEHTLLQRVARKDRTALAEVYTRFQRPLFAYLFHLLGHKEQAEDILQEVMLVVWQKAHTVKGNGSMSGWIFGIAHHQAFKALRQPSRVMLIEIEAASMIPDTALEPEAHALYQASQEELTQALACLTPEHREVLELAFFQDFSYKEIAAIIGIPEGTVKSRLSYARRALKAALLRNGWEI</sequence>
<dbReference type="SUPFAM" id="SSF88946">
    <property type="entry name" value="Sigma2 domain of RNA polymerase sigma factors"/>
    <property type="match status" value="1"/>
</dbReference>
<dbReference type="GO" id="GO:0016987">
    <property type="term" value="F:sigma factor activity"/>
    <property type="evidence" value="ECO:0007669"/>
    <property type="project" value="UniProtKB-KW"/>
</dbReference>
<evidence type="ECO:0000259" key="6">
    <source>
        <dbReference type="Pfam" id="PF04542"/>
    </source>
</evidence>
<feature type="domain" description="RNA polymerase sigma-70 region 2" evidence="6">
    <location>
        <begin position="43"/>
        <end position="108"/>
    </location>
</feature>
<dbReference type="AlphaFoldDB" id="A0A8J3I0Q0"/>
<evidence type="ECO:0000256" key="5">
    <source>
        <dbReference type="ARBA" id="ARBA00023163"/>
    </source>
</evidence>
<dbReference type="EMBL" id="BNJF01000003">
    <property type="protein sequence ID" value="GHO47837.1"/>
    <property type="molecule type" value="Genomic_DNA"/>
</dbReference>
<comment type="similarity">
    <text evidence="1">Belongs to the sigma-70 factor family. ECF subfamily.</text>
</comment>
<dbReference type="RefSeq" id="WP_220197069.1">
    <property type="nucleotide sequence ID" value="NZ_BNJF01000003.1"/>
</dbReference>
<dbReference type="GO" id="GO:0003677">
    <property type="term" value="F:DNA binding"/>
    <property type="evidence" value="ECO:0007669"/>
    <property type="project" value="UniProtKB-KW"/>
</dbReference>
<evidence type="ECO:0000259" key="7">
    <source>
        <dbReference type="Pfam" id="PF08281"/>
    </source>
</evidence>
<dbReference type="Pfam" id="PF04542">
    <property type="entry name" value="Sigma70_r2"/>
    <property type="match status" value="1"/>
</dbReference>
<dbReference type="Gene3D" id="1.10.10.10">
    <property type="entry name" value="Winged helix-like DNA-binding domain superfamily/Winged helix DNA-binding domain"/>
    <property type="match status" value="1"/>
</dbReference>
<dbReference type="PANTHER" id="PTHR43133:SF8">
    <property type="entry name" value="RNA POLYMERASE SIGMA FACTOR HI_1459-RELATED"/>
    <property type="match status" value="1"/>
</dbReference>
<evidence type="ECO:0000256" key="2">
    <source>
        <dbReference type="ARBA" id="ARBA00023015"/>
    </source>
</evidence>
<dbReference type="PANTHER" id="PTHR43133">
    <property type="entry name" value="RNA POLYMERASE ECF-TYPE SIGMA FACTO"/>
    <property type="match status" value="1"/>
</dbReference>
<dbReference type="Proteomes" id="UP000612362">
    <property type="component" value="Unassembled WGS sequence"/>
</dbReference>
<comment type="caution">
    <text evidence="8">The sequence shown here is derived from an EMBL/GenBank/DDBJ whole genome shotgun (WGS) entry which is preliminary data.</text>
</comment>
<keyword evidence="9" id="KW-1185">Reference proteome</keyword>
<dbReference type="InterPro" id="IPR013249">
    <property type="entry name" value="RNA_pol_sigma70_r4_t2"/>
</dbReference>
<keyword evidence="3" id="KW-0731">Sigma factor</keyword>
<dbReference type="InterPro" id="IPR013325">
    <property type="entry name" value="RNA_pol_sigma_r2"/>
</dbReference>
<dbReference type="InterPro" id="IPR036388">
    <property type="entry name" value="WH-like_DNA-bd_sf"/>
</dbReference>
<name>A0A8J3I0Q0_9CHLR</name>
<keyword evidence="4" id="KW-0238">DNA-binding</keyword>
<dbReference type="InterPro" id="IPR014284">
    <property type="entry name" value="RNA_pol_sigma-70_dom"/>
</dbReference>
<keyword evidence="2" id="KW-0805">Transcription regulation</keyword>
<dbReference type="GO" id="GO:0006352">
    <property type="term" value="P:DNA-templated transcription initiation"/>
    <property type="evidence" value="ECO:0007669"/>
    <property type="project" value="InterPro"/>
</dbReference>
<evidence type="ECO:0000256" key="4">
    <source>
        <dbReference type="ARBA" id="ARBA00023125"/>
    </source>
</evidence>
<gene>
    <name evidence="8" type="ORF">KSX_60000</name>
</gene>
<keyword evidence="5" id="KW-0804">Transcription</keyword>
<dbReference type="Pfam" id="PF08281">
    <property type="entry name" value="Sigma70_r4_2"/>
    <property type="match status" value="1"/>
</dbReference>
<dbReference type="SUPFAM" id="SSF88659">
    <property type="entry name" value="Sigma3 and sigma4 domains of RNA polymerase sigma factors"/>
    <property type="match status" value="1"/>
</dbReference>
<dbReference type="InterPro" id="IPR039425">
    <property type="entry name" value="RNA_pol_sigma-70-like"/>
</dbReference>
<reference evidence="8" key="1">
    <citation type="submission" date="2020-10" db="EMBL/GenBank/DDBJ databases">
        <title>Taxonomic study of unclassified bacteria belonging to the class Ktedonobacteria.</title>
        <authorList>
            <person name="Yabe S."/>
            <person name="Wang C.M."/>
            <person name="Zheng Y."/>
            <person name="Sakai Y."/>
            <person name="Cavaletti L."/>
            <person name="Monciardini P."/>
            <person name="Donadio S."/>
        </authorList>
    </citation>
    <scope>NUCLEOTIDE SEQUENCE</scope>
    <source>
        <strain evidence="8">SOSP1-1</strain>
    </source>
</reference>
<organism evidence="8 9">
    <name type="scientific">Ktedonospora formicarum</name>
    <dbReference type="NCBI Taxonomy" id="2778364"/>
    <lineage>
        <taxon>Bacteria</taxon>
        <taxon>Bacillati</taxon>
        <taxon>Chloroflexota</taxon>
        <taxon>Ktedonobacteria</taxon>
        <taxon>Ktedonobacterales</taxon>
        <taxon>Ktedonobacteraceae</taxon>
        <taxon>Ktedonospora</taxon>
    </lineage>
</organism>
<dbReference type="Gene3D" id="1.10.1740.10">
    <property type="match status" value="1"/>
</dbReference>
<evidence type="ECO:0000256" key="1">
    <source>
        <dbReference type="ARBA" id="ARBA00010641"/>
    </source>
</evidence>
<evidence type="ECO:0000313" key="8">
    <source>
        <dbReference type="EMBL" id="GHO47837.1"/>
    </source>
</evidence>
<evidence type="ECO:0000313" key="9">
    <source>
        <dbReference type="Proteomes" id="UP000612362"/>
    </source>
</evidence>
<dbReference type="InterPro" id="IPR007627">
    <property type="entry name" value="RNA_pol_sigma70_r2"/>
</dbReference>